<dbReference type="Gene3D" id="3.40.630.30">
    <property type="match status" value="1"/>
</dbReference>
<dbReference type="RefSeq" id="WP_146621276.1">
    <property type="nucleotide sequence ID" value="NZ_BJCC01000006.1"/>
</dbReference>
<evidence type="ECO:0000313" key="3">
    <source>
        <dbReference type="Proteomes" id="UP000290567"/>
    </source>
</evidence>
<name>A0A4P5P984_9ENTE</name>
<dbReference type="SUPFAM" id="SSF55729">
    <property type="entry name" value="Acyl-CoA N-acyltransferases (Nat)"/>
    <property type="match status" value="1"/>
</dbReference>
<evidence type="ECO:0000313" key="2">
    <source>
        <dbReference type="EMBL" id="GCF92781.1"/>
    </source>
</evidence>
<dbReference type="EMBL" id="BJCC01000006">
    <property type="protein sequence ID" value="GCF92781.1"/>
    <property type="molecule type" value="Genomic_DNA"/>
</dbReference>
<protein>
    <submittedName>
        <fullName evidence="2">Protein RibT</fullName>
    </submittedName>
</protein>
<proteinExistence type="predicted"/>
<dbReference type="Proteomes" id="UP000290567">
    <property type="component" value="Unassembled WGS sequence"/>
</dbReference>
<sequence length="123" mass="14483">MITLYRKNQRKIAMGLLSFHKNLHEHRHLLKEIDTYEEDEKYQLYCFYCDGSSKNVQGLIGISLDDAQELVLHDICLNPSYRGERLGYEMMDQLQQAHPDHRIIGTRATAAFLDKWKRSRGIE</sequence>
<evidence type="ECO:0000259" key="1">
    <source>
        <dbReference type="PROSITE" id="PS51186"/>
    </source>
</evidence>
<accession>A0A4P5P984</accession>
<gene>
    <name evidence="2" type="ORF">NRIC_06720</name>
</gene>
<dbReference type="InterPro" id="IPR000182">
    <property type="entry name" value="GNAT_dom"/>
</dbReference>
<reference evidence="3" key="1">
    <citation type="submission" date="2019-02" db="EMBL/GenBank/DDBJ databases">
        <title>Draft genome sequence of Enterococcus sp. Gos25-1.</title>
        <authorList>
            <person name="Tanaka N."/>
            <person name="Shiwa Y."/>
            <person name="Fujita N."/>
        </authorList>
    </citation>
    <scope>NUCLEOTIDE SEQUENCE [LARGE SCALE GENOMIC DNA]</scope>
    <source>
        <strain evidence="3">Gos25-1</strain>
    </source>
</reference>
<feature type="domain" description="N-acetyltransferase" evidence="1">
    <location>
        <begin position="3"/>
        <end position="123"/>
    </location>
</feature>
<dbReference type="Pfam" id="PF00583">
    <property type="entry name" value="Acetyltransf_1"/>
    <property type="match status" value="1"/>
</dbReference>
<dbReference type="OrthoDB" id="2189687at2"/>
<comment type="caution">
    <text evidence="2">The sequence shown here is derived from an EMBL/GenBank/DDBJ whole genome shotgun (WGS) entry which is preliminary data.</text>
</comment>
<dbReference type="InterPro" id="IPR016181">
    <property type="entry name" value="Acyl_CoA_acyltransferase"/>
</dbReference>
<organism evidence="2 3">
    <name type="scientific">Enterococcus florum</name>
    <dbReference type="NCBI Taxonomy" id="2480627"/>
    <lineage>
        <taxon>Bacteria</taxon>
        <taxon>Bacillati</taxon>
        <taxon>Bacillota</taxon>
        <taxon>Bacilli</taxon>
        <taxon>Lactobacillales</taxon>
        <taxon>Enterococcaceae</taxon>
        <taxon>Enterococcus</taxon>
    </lineage>
</organism>
<dbReference type="GO" id="GO:0016747">
    <property type="term" value="F:acyltransferase activity, transferring groups other than amino-acyl groups"/>
    <property type="evidence" value="ECO:0007669"/>
    <property type="project" value="InterPro"/>
</dbReference>
<keyword evidence="3" id="KW-1185">Reference proteome</keyword>
<dbReference type="AlphaFoldDB" id="A0A4P5P984"/>
<dbReference type="PROSITE" id="PS51186">
    <property type="entry name" value="GNAT"/>
    <property type="match status" value="1"/>
</dbReference>